<evidence type="ECO:0000256" key="1">
    <source>
        <dbReference type="ARBA" id="ARBA00000085"/>
    </source>
</evidence>
<keyword evidence="8" id="KW-1133">Transmembrane helix</keyword>
<dbReference type="InterPro" id="IPR004358">
    <property type="entry name" value="Sig_transdc_His_kin-like_C"/>
</dbReference>
<feature type="domain" description="Histidine kinase" evidence="9">
    <location>
        <begin position="102"/>
        <end position="315"/>
    </location>
</feature>
<dbReference type="SMART" id="SM00387">
    <property type="entry name" value="HATPase_c"/>
    <property type="match status" value="1"/>
</dbReference>
<dbReference type="SUPFAM" id="SSF55874">
    <property type="entry name" value="ATPase domain of HSP90 chaperone/DNA topoisomerase II/histidine kinase"/>
    <property type="match status" value="1"/>
</dbReference>
<dbReference type="RefSeq" id="WP_163386158.1">
    <property type="nucleotide sequence ID" value="NZ_JAUFQS010000026.1"/>
</dbReference>
<dbReference type="GO" id="GO:0005524">
    <property type="term" value="F:ATP binding"/>
    <property type="evidence" value="ECO:0007669"/>
    <property type="project" value="UniProtKB-KW"/>
</dbReference>
<proteinExistence type="predicted"/>
<dbReference type="EC" id="2.7.13.3" evidence="2"/>
<keyword evidence="8" id="KW-0812">Transmembrane</keyword>
<dbReference type="InterPro" id="IPR036890">
    <property type="entry name" value="HATPase_C_sf"/>
</dbReference>
<organism evidence="10 11">
    <name type="scientific">Cyclobacterium jeungdonense</name>
    <dbReference type="NCBI Taxonomy" id="708087"/>
    <lineage>
        <taxon>Bacteria</taxon>
        <taxon>Pseudomonadati</taxon>
        <taxon>Bacteroidota</taxon>
        <taxon>Cytophagia</taxon>
        <taxon>Cytophagales</taxon>
        <taxon>Cyclobacteriaceae</taxon>
        <taxon>Cyclobacterium</taxon>
    </lineage>
</organism>
<evidence type="ECO:0000313" key="10">
    <source>
        <dbReference type="EMBL" id="MDN3689251.1"/>
    </source>
</evidence>
<dbReference type="Gene3D" id="1.10.287.130">
    <property type="match status" value="1"/>
</dbReference>
<dbReference type="InterPro" id="IPR005467">
    <property type="entry name" value="His_kinase_dom"/>
</dbReference>
<dbReference type="PANTHER" id="PTHR42878">
    <property type="entry name" value="TWO-COMPONENT HISTIDINE KINASE"/>
    <property type="match status" value="1"/>
</dbReference>
<evidence type="ECO:0000256" key="7">
    <source>
        <dbReference type="ARBA" id="ARBA00023012"/>
    </source>
</evidence>
<evidence type="ECO:0000256" key="2">
    <source>
        <dbReference type="ARBA" id="ARBA00012438"/>
    </source>
</evidence>
<evidence type="ECO:0000256" key="5">
    <source>
        <dbReference type="ARBA" id="ARBA00022777"/>
    </source>
</evidence>
<keyword evidence="3" id="KW-0808">Transferase</keyword>
<protein>
    <recommendedName>
        <fullName evidence="2">histidine kinase</fullName>
        <ecNumber evidence="2">2.7.13.3</ecNumber>
    </recommendedName>
</protein>
<sequence>MEVSKKISIIYVLVGVLWIFGSDRLILFFWRGIDIAQLGYLQTAKGVFYVVLTGLFLYLLIDRHYRFLDKKVKELELANFKLEEERLKSEHSKNQLDQFILVASNDLAEPVRQSQGFLELFIRKNEETLPEKSIAFLRLTLDNFIRIKNVIHDLVSFSQLSEKGIPMEDVDLNEVLEKVIHLNSKKIQEGNIDLRKEVLPIVKGDYRRFTQLFDHLLNNAIKFGDPERDLRISISASRTEDRFTLAIKDNGRGISQEYLQSIFYILQRYDHGFIRRGTGMGLAICKKIVEDVGGEIWATSVQGEGSTFYVALKYK</sequence>
<keyword evidence="4" id="KW-0547">Nucleotide-binding</keyword>
<keyword evidence="7" id="KW-0902">Two-component regulatory system</keyword>
<evidence type="ECO:0000256" key="8">
    <source>
        <dbReference type="SAM" id="Phobius"/>
    </source>
</evidence>
<keyword evidence="5" id="KW-0418">Kinase</keyword>
<dbReference type="SUPFAM" id="SSF47384">
    <property type="entry name" value="Homodimeric domain of signal transducing histidine kinase"/>
    <property type="match status" value="1"/>
</dbReference>
<feature type="transmembrane region" description="Helical" evidence="8">
    <location>
        <begin position="42"/>
        <end position="61"/>
    </location>
</feature>
<gene>
    <name evidence="10" type="ORF">QWZ15_15560</name>
</gene>
<accession>A0ABT8CC47</accession>
<evidence type="ECO:0000256" key="6">
    <source>
        <dbReference type="ARBA" id="ARBA00022840"/>
    </source>
</evidence>
<name>A0ABT8CC47_9BACT</name>
<comment type="caution">
    <text evidence="10">The sequence shown here is derived from an EMBL/GenBank/DDBJ whole genome shotgun (WGS) entry which is preliminary data.</text>
</comment>
<evidence type="ECO:0000256" key="4">
    <source>
        <dbReference type="ARBA" id="ARBA00022741"/>
    </source>
</evidence>
<keyword evidence="6 10" id="KW-0067">ATP-binding</keyword>
<evidence type="ECO:0000259" key="9">
    <source>
        <dbReference type="PROSITE" id="PS50109"/>
    </source>
</evidence>
<dbReference type="PRINTS" id="PR00344">
    <property type="entry name" value="BCTRLSENSOR"/>
</dbReference>
<comment type="catalytic activity">
    <reaction evidence="1">
        <text>ATP + protein L-histidine = ADP + protein N-phospho-L-histidine.</text>
        <dbReference type="EC" id="2.7.13.3"/>
    </reaction>
</comment>
<dbReference type="Proteomes" id="UP001236663">
    <property type="component" value="Unassembled WGS sequence"/>
</dbReference>
<keyword evidence="8" id="KW-0472">Membrane</keyword>
<reference evidence="11" key="1">
    <citation type="journal article" date="2019" name="Int. J. Syst. Evol. Microbiol.">
        <title>The Global Catalogue of Microorganisms (GCM) 10K type strain sequencing project: providing services to taxonomists for standard genome sequencing and annotation.</title>
        <authorList>
            <consortium name="The Broad Institute Genomics Platform"/>
            <consortium name="The Broad Institute Genome Sequencing Center for Infectious Disease"/>
            <person name="Wu L."/>
            <person name="Ma J."/>
        </authorList>
    </citation>
    <scope>NUCLEOTIDE SEQUENCE [LARGE SCALE GENOMIC DNA]</scope>
    <source>
        <strain evidence="11">CECT 7706</strain>
    </source>
</reference>
<dbReference type="PROSITE" id="PS50109">
    <property type="entry name" value="HIS_KIN"/>
    <property type="match status" value="1"/>
</dbReference>
<dbReference type="Gene3D" id="3.30.565.10">
    <property type="entry name" value="Histidine kinase-like ATPase, C-terminal domain"/>
    <property type="match status" value="1"/>
</dbReference>
<dbReference type="Pfam" id="PF02518">
    <property type="entry name" value="HATPase_c"/>
    <property type="match status" value="1"/>
</dbReference>
<dbReference type="InterPro" id="IPR003594">
    <property type="entry name" value="HATPase_dom"/>
</dbReference>
<dbReference type="InterPro" id="IPR050351">
    <property type="entry name" value="BphY/WalK/GraS-like"/>
</dbReference>
<dbReference type="PANTHER" id="PTHR42878:SF7">
    <property type="entry name" value="SENSOR HISTIDINE KINASE GLRK"/>
    <property type="match status" value="1"/>
</dbReference>
<dbReference type="InterPro" id="IPR036097">
    <property type="entry name" value="HisK_dim/P_sf"/>
</dbReference>
<dbReference type="EMBL" id="JAUFQS010000026">
    <property type="protein sequence ID" value="MDN3689251.1"/>
    <property type="molecule type" value="Genomic_DNA"/>
</dbReference>
<keyword evidence="11" id="KW-1185">Reference proteome</keyword>
<evidence type="ECO:0000313" key="11">
    <source>
        <dbReference type="Proteomes" id="UP001236663"/>
    </source>
</evidence>
<feature type="transmembrane region" description="Helical" evidence="8">
    <location>
        <begin position="7"/>
        <end position="30"/>
    </location>
</feature>
<evidence type="ECO:0000256" key="3">
    <source>
        <dbReference type="ARBA" id="ARBA00022679"/>
    </source>
</evidence>